<protein>
    <recommendedName>
        <fullName evidence="10">Fukutin</fullName>
    </recommendedName>
</protein>
<dbReference type="PANTHER" id="PTHR15407">
    <property type="entry name" value="FUKUTIN-RELATED"/>
    <property type="match status" value="1"/>
</dbReference>
<evidence type="ECO:0000313" key="9">
    <source>
        <dbReference type="Proteomes" id="UP001372834"/>
    </source>
</evidence>
<keyword evidence="2 5" id="KW-0812">Transmembrane</keyword>
<dbReference type="AlphaFoldDB" id="A0AAN8XQG3"/>
<evidence type="ECO:0000313" key="8">
    <source>
        <dbReference type="EMBL" id="KAK6643242.1"/>
    </source>
</evidence>
<gene>
    <name evidence="8" type="ORF">RUM43_004747</name>
</gene>
<evidence type="ECO:0000256" key="5">
    <source>
        <dbReference type="SAM" id="Phobius"/>
    </source>
</evidence>
<evidence type="ECO:0000256" key="3">
    <source>
        <dbReference type="ARBA" id="ARBA00022989"/>
    </source>
</evidence>
<evidence type="ECO:0000256" key="4">
    <source>
        <dbReference type="ARBA" id="ARBA00023136"/>
    </source>
</evidence>
<dbReference type="PANTHER" id="PTHR15407:SF28">
    <property type="entry name" value="RIBITOL-5-PHOSPHATE TRANSFERASE FKTN"/>
    <property type="match status" value="1"/>
</dbReference>
<feature type="domain" description="Ribitol-5-phosphate transferase FKTN N-terminal" evidence="7">
    <location>
        <begin position="64"/>
        <end position="273"/>
    </location>
</feature>
<evidence type="ECO:0000259" key="6">
    <source>
        <dbReference type="Pfam" id="PF04991"/>
    </source>
</evidence>
<evidence type="ECO:0000256" key="2">
    <source>
        <dbReference type="ARBA" id="ARBA00022692"/>
    </source>
</evidence>
<keyword evidence="4 5" id="KW-0472">Membrane</keyword>
<keyword evidence="3 5" id="KW-1133">Transmembrane helix</keyword>
<feature type="domain" description="LicD/FKTN/FKRP nucleotidyltransferase" evidence="6">
    <location>
        <begin position="288"/>
        <end position="337"/>
    </location>
</feature>
<dbReference type="InterPro" id="IPR045587">
    <property type="entry name" value="FKTN_N"/>
</dbReference>
<dbReference type="Proteomes" id="UP001372834">
    <property type="component" value="Unassembled WGS sequence"/>
</dbReference>
<organism evidence="8 9">
    <name type="scientific">Polyplax serrata</name>
    <name type="common">Common mouse louse</name>
    <dbReference type="NCBI Taxonomy" id="468196"/>
    <lineage>
        <taxon>Eukaryota</taxon>
        <taxon>Metazoa</taxon>
        <taxon>Ecdysozoa</taxon>
        <taxon>Arthropoda</taxon>
        <taxon>Hexapoda</taxon>
        <taxon>Insecta</taxon>
        <taxon>Pterygota</taxon>
        <taxon>Neoptera</taxon>
        <taxon>Paraneoptera</taxon>
        <taxon>Psocodea</taxon>
        <taxon>Troctomorpha</taxon>
        <taxon>Phthiraptera</taxon>
        <taxon>Anoplura</taxon>
        <taxon>Polyplacidae</taxon>
        <taxon>Polyplax</taxon>
    </lineage>
</organism>
<dbReference type="GO" id="GO:0009100">
    <property type="term" value="P:glycoprotein metabolic process"/>
    <property type="evidence" value="ECO:0007669"/>
    <property type="project" value="UniProtKB-ARBA"/>
</dbReference>
<sequence>MFCFKLRWRSITFLLFGCTIIWCFVFDLFIVKSISAEFFNYFQNHETPSHLKNLFIKAPILEERLFLIDRRILQLYQDEESRRSGRDSSCIFCKSRKNQPITFALLCPTNTSLEEHVLLPILKAWEIGFWVENIISSKPKRFSTYHANLPLGFILQKGRGAVIVEIALLHEREGDFWWHGSFYQDVEYKSKFSNLGIMNIKNNLVLSEEGALDKFQFKSTIIDDIKVNVPKNIPLFLKDSSSFIECNYEVAHKFHQTYGKDTTPKALKFVHKARKILSTAKTVLDQLEIPFWISSGTLLGYYRQCDVIPYSRDVDIGVFIKDYNEKLIERFKSAHMKLIHQFGRISEGFELSFSLNEIKLDIFFFYDDGVHFWNGGHQIYKKNKTSFGAYKYKYTFPKFTLCWTEFLDMKVRIPCQTETYIKANYGPDWFIPVPKWSWVDSPFNVQKMGEWKSEEIKEVIKIF</sequence>
<dbReference type="GO" id="GO:0000139">
    <property type="term" value="C:Golgi membrane"/>
    <property type="evidence" value="ECO:0007669"/>
    <property type="project" value="TreeGrafter"/>
</dbReference>
<feature type="transmembrane region" description="Helical" evidence="5">
    <location>
        <begin position="12"/>
        <end position="31"/>
    </location>
</feature>
<dbReference type="InterPro" id="IPR009644">
    <property type="entry name" value="FKTN/MNN4/W02B3.4-1"/>
</dbReference>
<dbReference type="InterPro" id="IPR007074">
    <property type="entry name" value="LicD/FKTN/FKRP_NTP_transf"/>
</dbReference>
<reference evidence="8 9" key="1">
    <citation type="submission" date="2023-10" db="EMBL/GenBank/DDBJ databases">
        <title>Genomes of two closely related lineages of the louse Polyplax serrata with different host specificities.</title>
        <authorList>
            <person name="Martinu J."/>
            <person name="Tarabai H."/>
            <person name="Stefka J."/>
            <person name="Hypsa V."/>
        </authorList>
    </citation>
    <scope>NUCLEOTIDE SEQUENCE [LARGE SCALE GENOMIC DNA]</scope>
    <source>
        <strain evidence="8">HR10_N</strain>
    </source>
</reference>
<dbReference type="Pfam" id="PF04991">
    <property type="entry name" value="LicD"/>
    <property type="match status" value="1"/>
</dbReference>
<comment type="caution">
    <text evidence="8">The sequence shown here is derived from an EMBL/GenBank/DDBJ whole genome shotgun (WGS) entry which is preliminary data.</text>
</comment>
<dbReference type="EMBL" id="JAWJWE010000002">
    <property type="protein sequence ID" value="KAK6643242.1"/>
    <property type="molecule type" value="Genomic_DNA"/>
</dbReference>
<comment type="subcellular location">
    <subcellularLocation>
        <location evidence="1">Membrane</location>
        <topology evidence="1">Single-pass membrane protein</topology>
    </subcellularLocation>
</comment>
<dbReference type="Pfam" id="PF19737">
    <property type="entry name" value="FKTN_N"/>
    <property type="match status" value="1"/>
</dbReference>
<evidence type="ECO:0000256" key="1">
    <source>
        <dbReference type="ARBA" id="ARBA00004167"/>
    </source>
</evidence>
<proteinExistence type="predicted"/>
<evidence type="ECO:0008006" key="10">
    <source>
        <dbReference type="Google" id="ProtNLM"/>
    </source>
</evidence>
<name>A0AAN8XQG3_POLSC</name>
<evidence type="ECO:0000259" key="7">
    <source>
        <dbReference type="Pfam" id="PF19737"/>
    </source>
</evidence>
<accession>A0AAN8XQG3</accession>